<protein>
    <submittedName>
        <fullName evidence="1">Uncharacterized protein</fullName>
    </submittedName>
</protein>
<dbReference type="Proteomes" id="UP000006765">
    <property type="component" value="Unassembled WGS sequence"/>
</dbReference>
<evidence type="ECO:0000313" key="2">
    <source>
        <dbReference type="Proteomes" id="UP000006765"/>
    </source>
</evidence>
<evidence type="ECO:0000313" key="1">
    <source>
        <dbReference type="EMBL" id="EKE43699.1"/>
    </source>
</evidence>
<dbReference type="AlphaFoldDB" id="K2HLE8"/>
<sequence>MRAETRADAAELLAKERAERIEDLRRMLPAPDQPKRRRWWLGGR</sequence>
<proteinExistence type="predicted"/>
<keyword evidence="2" id="KW-1185">Reference proteome</keyword>
<name>K2HLE8_9RHOB</name>
<dbReference type="STRING" id="1231392.OCGS_2194"/>
<dbReference type="EMBL" id="AMGO01000050">
    <property type="protein sequence ID" value="EKE43699.1"/>
    <property type="molecule type" value="Genomic_DNA"/>
</dbReference>
<accession>K2HLE8</accession>
<comment type="caution">
    <text evidence="1">The sequence shown here is derived from an EMBL/GenBank/DDBJ whole genome shotgun (WGS) entry which is preliminary data.</text>
</comment>
<gene>
    <name evidence="1" type="ORF">OCGS_2194</name>
</gene>
<reference evidence="1 2" key="1">
    <citation type="journal article" date="2012" name="J. Bacteriol.">
        <title>Draft Genome Sequence of Oceaniovalibus guishaninsula JLT2003T.</title>
        <authorList>
            <person name="Tang K."/>
            <person name="Liu K."/>
            <person name="Jiao N."/>
        </authorList>
    </citation>
    <scope>NUCLEOTIDE SEQUENCE [LARGE SCALE GENOMIC DNA]</scope>
    <source>
        <strain evidence="1 2">JLT2003</strain>
    </source>
</reference>
<organism evidence="1 2">
    <name type="scientific">Oceaniovalibus guishaninsula JLT2003</name>
    <dbReference type="NCBI Taxonomy" id="1231392"/>
    <lineage>
        <taxon>Bacteria</taxon>
        <taxon>Pseudomonadati</taxon>
        <taxon>Pseudomonadota</taxon>
        <taxon>Alphaproteobacteria</taxon>
        <taxon>Rhodobacterales</taxon>
        <taxon>Roseobacteraceae</taxon>
        <taxon>Oceaniovalibus</taxon>
    </lineage>
</organism>